<proteinExistence type="predicted"/>
<accession>B3P4G9</accession>
<dbReference type="SMART" id="SM00587">
    <property type="entry name" value="CHK"/>
    <property type="match status" value="1"/>
</dbReference>
<dbReference type="Pfam" id="PF02958">
    <property type="entry name" value="EcKL"/>
    <property type="match status" value="1"/>
</dbReference>
<name>B3P4G9_DROER</name>
<evidence type="ECO:0000313" key="2">
    <source>
        <dbReference type="EMBL" id="EDV49484.1"/>
    </source>
</evidence>
<reference evidence="2 3" key="2">
    <citation type="journal article" date="2008" name="Bioinformatics">
        <title>Assembly reconciliation.</title>
        <authorList>
            <person name="Zimin A.V."/>
            <person name="Smith D.R."/>
            <person name="Sutton G."/>
            <person name="Yorke J.A."/>
        </authorList>
    </citation>
    <scope>NUCLEOTIDE SEQUENCE [LARGE SCALE GENOMIC DNA]</scope>
    <source>
        <strain evidence="2 3">TSC#14021-0224.01</strain>
    </source>
</reference>
<dbReference type="AlphaFoldDB" id="B3P4G9"/>
<gene>
    <name evidence="2" type="primary">Dere\GG17201</name>
    <name evidence="2" type="ORF">Dere_GG17201</name>
</gene>
<dbReference type="PhylomeDB" id="B3P4G9"/>
<dbReference type="HOGENOM" id="CLU_010718_0_2_1"/>
<dbReference type="OMA" id="FYCNNIM"/>
<dbReference type="InterPro" id="IPR011009">
    <property type="entry name" value="Kinase-like_dom_sf"/>
</dbReference>
<dbReference type="Proteomes" id="UP000008711">
    <property type="component" value="Unassembled WGS sequence"/>
</dbReference>
<dbReference type="Gene3D" id="3.90.1200.10">
    <property type="match status" value="1"/>
</dbReference>
<dbReference type="GO" id="GO:0055070">
    <property type="term" value="P:copper ion homeostasis"/>
    <property type="evidence" value="ECO:0007669"/>
    <property type="project" value="EnsemblMetazoa"/>
</dbReference>
<reference evidence="2 3" key="1">
    <citation type="journal article" date="2007" name="Nature">
        <title>Evolution of genes and genomes on the Drosophila phylogeny.</title>
        <authorList>
            <consortium name="Drosophila 12 Genomes Consortium"/>
            <person name="Clark A.G."/>
            <person name="Eisen M.B."/>
            <person name="Smith D.R."/>
            <person name="Bergman C.M."/>
            <person name="Oliver B."/>
            <person name="Markow T.A."/>
            <person name="Kaufman T.C."/>
            <person name="Kellis M."/>
            <person name="Gelbart W."/>
            <person name="Iyer V.N."/>
            <person name="Pollard D.A."/>
            <person name="Sackton T.B."/>
            <person name="Larracuente A.M."/>
            <person name="Singh N.D."/>
            <person name="Abad J.P."/>
            <person name="Abt D.N."/>
            <person name="Adryan B."/>
            <person name="Aguade M."/>
            <person name="Akashi H."/>
            <person name="Anderson W.W."/>
            <person name="Aquadro C.F."/>
            <person name="Ardell D.H."/>
            <person name="Arguello R."/>
            <person name="Artieri C.G."/>
            <person name="Barbash D.A."/>
            <person name="Barker D."/>
            <person name="Barsanti P."/>
            <person name="Batterham P."/>
            <person name="Batzoglou S."/>
            <person name="Begun D."/>
            <person name="Bhutkar A."/>
            <person name="Blanco E."/>
            <person name="Bosak S.A."/>
            <person name="Bradley R.K."/>
            <person name="Brand A.D."/>
            <person name="Brent M.R."/>
            <person name="Brooks A.N."/>
            <person name="Brown R.H."/>
            <person name="Butlin R.K."/>
            <person name="Caggese C."/>
            <person name="Calvi B.R."/>
            <person name="Bernardo de Carvalho A."/>
            <person name="Caspi A."/>
            <person name="Castrezana S."/>
            <person name="Celniker S.E."/>
            <person name="Chang J.L."/>
            <person name="Chapple C."/>
            <person name="Chatterji S."/>
            <person name="Chinwalla A."/>
            <person name="Civetta A."/>
            <person name="Clifton S.W."/>
            <person name="Comeron J.M."/>
            <person name="Costello J.C."/>
            <person name="Coyne J.A."/>
            <person name="Daub J."/>
            <person name="David R.G."/>
            <person name="Delcher A.L."/>
            <person name="Delehaunty K."/>
            <person name="Do C.B."/>
            <person name="Ebling H."/>
            <person name="Edwards K."/>
            <person name="Eickbush T."/>
            <person name="Evans J.D."/>
            <person name="Filipski A."/>
            <person name="Findeiss S."/>
            <person name="Freyhult E."/>
            <person name="Fulton L."/>
            <person name="Fulton R."/>
            <person name="Garcia A.C."/>
            <person name="Gardiner A."/>
            <person name="Garfield D.A."/>
            <person name="Garvin B.E."/>
            <person name="Gibson G."/>
            <person name="Gilbert D."/>
            <person name="Gnerre S."/>
            <person name="Godfrey J."/>
            <person name="Good R."/>
            <person name="Gotea V."/>
            <person name="Gravely B."/>
            <person name="Greenberg A.J."/>
            <person name="Griffiths-Jones S."/>
            <person name="Gross S."/>
            <person name="Guigo R."/>
            <person name="Gustafson E.A."/>
            <person name="Haerty W."/>
            <person name="Hahn M.W."/>
            <person name="Halligan D.L."/>
            <person name="Halpern A.L."/>
            <person name="Halter G.M."/>
            <person name="Han M.V."/>
            <person name="Heger A."/>
            <person name="Hillier L."/>
            <person name="Hinrichs A.S."/>
            <person name="Holmes I."/>
            <person name="Hoskins R.A."/>
            <person name="Hubisz M.J."/>
            <person name="Hultmark D."/>
            <person name="Huntley M.A."/>
            <person name="Jaffe D.B."/>
            <person name="Jagadeeshan S."/>
            <person name="Jeck W.R."/>
            <person name="Johnson J."/>
            <person name="Jones C.D."/>
            <person name="Jordan W.C."/>
            <person name="Karpen G.H."/>
            <person name="Kataoka E."/>
            <person name="Keightley P.D."/>
            <person name="Kheradpour P."/>
            <person name="Kirkness E.F."/>
            <person name="Koerich L.B."/>
            <person name="Kristiansen K."/>
            <person name="Kudrna D."/>
            <person name="Kulathinal R.J."/>
            <person name="Kumar S."/>
            <person name="Kwok R."/>
            <person name="Lander E."/>
            <person name="Langley C.H."/>
            <person name="Lapoint R."/>
            <person name="Lazzaro B.P."/>
            <person name="Lee S.J."/>
            <person name="Levesque L."/>
            <person name="Li R."/>
            <person name="Lin C.F."/>
            <person name="Lin M.F."/>
            <person name="Lindblad-Toh K."/>
            <person name="Llopart A."/>
            <person name="Long M."/>
            <person name="Low L."/>
            <person name="Lozovsky E."/>
            <person name="Lu J."/>
            <person name="Luo M."/>
            <person name="Machado C.A."/>
            <person name="Makalowski W."/>
            <person name="Marzo M."/>
            <person name="Matsuda M."/>
            <person name="Matzkin L."/>
            <person name="McAllister B."/>
            <person name="McBride C.S."/>
            <person name="McKernan B."/>
            <person name="McKernan K."/>
            <person name="Mendez-Lago M."/>
            <person name="Minx P."/>
            <person name="Mollenhauer M.U."/>
            <person name="Montooth K."/>
            <person name="Mount S.M."/>
            <person name="Mu X."/>
            <person name="Myers E."/>
            <person name="Negre B."/>
            <person name="Newfeld S."/>
            <person name="Nielsen R."/>
            <person name="Noor M.A."/>
            <person name="O'Grady P."/>
            <person name="Pachter L."/>
            <person name="Papaceit M."/>
            <person name="Parisi M.J."/>
            <person name="Parisi M."/>
            <person name="Parts L."/>
            <person name="Pedersen J.S."/>
            <person name="Pesole G."/>
            <person name="Phillippy A.M."/>
            <person name="Ponting C.P."/>
            <person name="Pop M."/>
            <person name="Porcelli D."/>
            <person name="Powell J.R."/>
            <person name="Prohaska S."/>
            <person name="Pruitt K."/>
            <person name="Puig M."/>
            <person name="Quesneville H."/>
            <person name="Ram K.R."/>
            <person name="Rand D."/>
            <person name="Rasmussen M.D."/>
            <person name="Reed L.K."/>
            <person name="Reenan R."/>
            <person name="Reily A."/>
            <person name="Remington K.A."/>
            <person name="Rieger T.T."/>
            <person name="Ritchie M.G."/>
            <person name="Robin C."/>
            <person name="Rogers Y.H."/>
            <person name="Rohde C."/>
            <person name="Rozas J."/>
            <person name="Rubenfield M.J."/>
            <person name="Ruiz A."/>
            <person name="Russo S."/>
            <person name="Salzberg S.L."/>
            <person name="Sanchez-Gracia A."/>
            <person name="Saranga D.J."/>
            <person name="Sato H."/>
            <person name="Schaeffer S.W."/>
            <person name="Schatz M.C."/>
            <person name="Schlenke T."/>
            <person name="Schwartz R."/>
            <person name="Segarra C."/>
            <person name="Singh R.S."/>
            <person name="Sirot L."/>
            <person name="Sirota M."/>
            <person name="Sisneros N.B."/>
            <person name="Smith C.D."/>
            <person name="Smith T.F."/>
            <person name="Spieth J."/>
            <person name="Stage D.E."/>
            <person name="Stark A."/>
            <person name="Stephan W."/>
            <person name="Strausberg R.L."/>
            <person name="Strempel S."/>
            <person name="Sturgill D."/>
            <person name="Sutton G."/>
            <person name="Sutton G.G."/>
            <person name="Tao W."/>
            <person name="Teichmann S."/>
            <person name="Tobari Y.N."/>
            <person name="Tomimura Y."/>
            <person name="Tsolas J.M."/>
            <person name="Valente V.L."/>
            <person name="Venter E."/>
            <person name="Venter J.C."/>
            <person name="Vicario S."/>
            <person name="Vieira F.G."/>
            <person name="Vilella A.J."/>
            <person name="Villasante A."/>
            <person name="Walenz B."/>
            <person name="Wang J."/>
            <person name="Wasserman M."/>
            <person name="Watts T."/>
            <person name="Wilson D."/>
            <person name="Wilson R.K."/>
            <person name="Wing R.A."/>
            <person name="Wolfner M.F."/>
            <person name="Wong A."/>
            <person name="Wong G.K."/>
            <person name="Wu C.I."/>
            <person name="Wu G."/>
            <person name="Yamamoto D."/>
            <person name="Yang H.P."/>
            <person name="Yang S.P."/>
            <person name="Yorke J.A."/>
            <person name="Yoshida K."/>
            <person name="Zdobnov E."/>
            <person name="Zhang P."/>
            <person name="Zhang Y."/>
            <person name="Zimin A.V."/>
            <person name="Baldwin J."/>
            <person name="Abdouelleil A."/>
            <person name="Abdulkadir J."/>
            <person name="Abebe A."/>
            <person name="Abera B."/>
            <person name="Abreu J."/>
            <person name="Acer S.C."/>
            <person name="Aftuck L."/>
            <person name="Alexander A."/>
            <person name="An P."/>
            <person name="Anderson E."/>
            <person name="Anderson S."/>
            <person name="Arachi H."/>
            <person name="Azer M."/>
            <person name="Bachantsang P."/>
            <person name="Barry A."/>
            <person name="Bayul T."/>
            <person name="Berlin A."/>
            <person name="Bessette D."/>
            <person name="Bloom T."/>
            <person name="Blye J."/>
            <person name="Boguslavskiy L."/>
            <person name="Bonnet C."/>
            <person name="Boukhgalter B."/>
            <person name="Bourzgui I."/>
            <person name="Brown A."/>
            <person name="Cahill P."/>
            <person name="Channer S."/>
            <person name="Cheshatsang Y."/>
            <person name="Chuda L."/>
            <person name="Citroen M."/>
            <person name="Collymore A."/>
            <person name="Cooke P."/>
            <person name="Costello M."/>
            <person name="D'Aco K."/>
            <person name="Daza R."/>
            <person name="De Haan G."/>
            <person name="DeGray S."/>
            <person name="DeMaso C."/>
            <person name="Dhargay N."/>
            <person name="Dooley K."/>
            <person name="Dooley E."/>
            <person name="Doricent M."/>
            <person name="Dorje P."/>
            <person name="Dorjee K."/>
            <person name="Dupes A."/>
            <person name="Elong R."/>
            <person name="Falk J."/>
            <person name="Farina A."/>
            <person name="Faro S."/>
            <person name="Ferguson D."/>
            <person name="Fisher S."/>
            <person name="Foley C.D."/>
            <person name="Franke A."/>
            <person name="Friedrich D."/>
            <person name="Gadbois L."/>
            <person name="Gearin G."/>
            <person name="Gearin C.R."/>
            <person name="Giannoukos G."/>
            <person name="Goode T."/>
            <person name="Graham J."/>
            <person name="Grandbois E."/>
            <person name="Grewal S."/>
            <person name="Gyaltsen K."/>
            <person name="Hafez N."/>
            <person name="Hagos B."/>
            <person name="Hall J."/>
            <person name="Henson C."/>
            <person name="Hollinger A."/>
            <person name="Honan T."/>
            <person name="Huard M.D."/>
            <person name="Hughes L."/>
            <person name="Hurhula B."/>
            <person name="Husby M.E."/>
            <person name="Kamat A."/>
            <person name="Kanga B."/>
            <person name="Kashin S."/>
            <person name="Khazanovich D."/>
            <person name="Kisner P."/>
            <person name="Lance K."/>
            <person name="Lara M."/>
            <person name="Lee W."/>
            <person name="Lennon N."/>
            <person name="Letendre F."/>
            <person name="LeVine R."/>
            <person name="Lipovsky A."/>
            <person name="Liu X."/>
            <person name="Liu J."/>
            <person name="Liu S."/>
            <person name="Lokyitsang T."/>
            <person name="Lokyitsang Y."/>
            <person name="Lubonja R."/>
            <person name="Lui A."/>
            <person name="MacDonald P."/>
            <person name="Magnisalis V."/>
            <person name="Maru K."/>
            <person name="Matthews C."/>
            <person name="McCusker W."/>
            <person name="McDonough S."/>
            <person name="Mehta T."/>
            <person name="Meldrim J."/>
            <person name="Meneus L."/>
            <person name="Mihai O."/>
            <person name="Mihalev A."/>
            <person name="Mihova T."/>
            <person name="Mittelman R."/>
            <person name="Mlenga V."/>
            <person name="Montmayeur A."/>
            <person name="Mulrain L."/>
            <person name="Navidi A."/>
            <person name="Naylor J."/>
            <person name="Negash T."/>
            <person name="Nguyen T."/>
            <person name="Nguyen N."/>
            <person name="Nicol R."/>
            <person name="Norbu C."/>
            <person name="Norbu N."/>
            <person name="Novod N."/>
            <person name="O'Neill B."/>
            <person name="Osman S."/>
            <person name="Markiewicz E."/>
            <person name="Oyono O.L."/>
            <person name="Patti C."/>
            <person name="Phunkhang P."/>
            <person name="Pierre F."/>
            <person name="Priest M."/>
            <person name="Raghuraman S."/>
            <person name="Rege F."/>
            <person name="Reyes R."/>
            <person name="Rise C."/>
            <person name="Rogov P."/>
            <person name="Ross K."/>
            <person name="Ryan E."/>
            <person name="Settipalli S."/>
            <person name="Shea T."/>
            <person name="Sherpa N."/>
            <person name="Shi L."/>
            <person name="Shih D."/>
            <person name="Sparrow T."/>
            <person name="Spaulding J."/>
            <person name="Stalker J."/>
            <person name="Stange-Thomann N."/>
            <person name="Stavropoulos S."/>
            <person name="Stone C."/>
            <person name="Strader C."/>
            <person name="Tesfaye S."/>
            <person name="Thomson T."/>
            <person name="Thoulutsang Y."/>
            <person name="Thoulutsang D."/>
            <person name="Topham K."/>
            <person name="Topping I."/>
            <person name="Tsamla T."/>
            <person name="Vassiliev H."/>
            <person name="Vo A."/>
            <person name="Wangchuk T."/>
            <person name="Wangdi T."/>
            <person name="Weiand M."/>
            <person name="Wilkinson J."/>
            <person name="Wilson A."/>
            <person name="Yadav S."/>
            <person name="Young G."/>
            <person name="Yu Q."/>
            <person name="Zembek L."/>
            <person name="Zhong D."/>
            <person name="Zimmer A."/>
            <person name="Zwirko Z."/>
            <person name="Jaffe D.B."/>
            <person name="Alvarez P."/>
            <person name="Brockman W."/>
            <person name="Butler J."/>
            <person name="Chin C."/>
            <person name="Gnerre S."/>
            <person name="Grabherr M."/>
            <person name="Kleber M."/>
            <person name="Mauceli E."/>
            <person name="MacCallum I."/>
        </authorList>
    </citation>
    <scope>NUCLEOTIDE SEQUENCE [LARGE SCALE GENOMIC DNA]</scope>
    <source>
        <strain evidence="2 3">TSC#14021-0224.01</strain>
    </source>
</reference>
<keyword evidence="3" id="KW-1185">Reference proteome</keyword>
<dbReference type="InterPro" id="IPR015897">
    <property type="entry name" value="CHK_kinase-like"/>
</dbReference>
<dbReference type="PANTHER" id="PTHR11012:SF6">
    <property type="entry name" value="CHK DOMAIN OV1-RELATED"/>
    <property type="match status" value="1"/>
</dbReference>
<organism evidence="2 3">
    <name type="scientific">Drosophila erecta</name>
    <name type="common">Fruit fly</name>
    <dbReference type="NCBI Taxonomy" id="7220"/>
    <lineage>
        <taxon>Eukaryota</taxon>
        <taxon>Metazoa</taxon>
        <taxon>Ecdysozoa</taxon>
        <taxon>Arthropoda</taxon>
        <taxon>Hexapoda</taxon>
        <taxon>Insecta</taxon>
        <taxon>Pterygota</taxon>
        <taxon>Neoptera</taxon>
        <taxon>Endopterygota</taxon>
        <taxon>Diptera</taxon>
        <taxon>Brachycera</taxon>
        <taxon>Muscomorpha</taxon>
        <taxon>Ephydroidea</taxon>
        <taxon>Drosophilidae</taxon>
        <taxon>Drosophila</taxon>
        <taxon>Sophophora</taxon>
    </lineage>
</organism>
<dbReference type="PANTHER" id="PTHR11012">
    <property type="entry name" value="PROTEIN KINASE-LIKE DOMAIN-CONTAINING"/>
    <property type="match status" value="1"/>
</dbReference>
<dbReference type="OrthoDB" id="191037at2759"/>
<dbReference type="InterPro" id="IPR004119">
    <property type="entry name" value="EcKL"/>
</dbReference>
<dbReference type="EMBL" id="CH954181">
    <property type="protein sequence ID" value="EDV49484.1"/>
    <property type="molecule type" value="Genomic_DNA"/>
</dbReference>
<dbReference type="eggNOG" id="ENOG502TB4J">
    <property type="taxonomic scope" value="Eukaryota"/>
</dbReference>
<evidence type="ECO:0000259" key="1">
    <source>
        <dbReference type="SMART" id="SM00587"/>
    </source>
</evidence>
<dbReference type="SUPFAM" id="SSF56112">
    <property type="entry name" value="Protein kinase-like (PK-like)"/>
    <property type="match status" value="1"/>
</dbReference>
<evidence type="ECO:0000313" key="3">
    <source>
        <dbReference type="Proteomes" id="UP000008711"/>
    </source>
</evidence>
<sequence>MVQEKEDSAIEQIPAWLDQQIFEPFLDRDFPDLKQIKSFRLEPTAGKGENYTTIIMRANFELELNDGSYESTSYIAKILPNSGNRENVASWKVFDKERNTYGQYIPEFEQMYSDAGKKISFGPRYYESELELDEELIVLEDLGKRGFRNVKRQNGLDIQHTEATLEKLAQFHAASAVRFELKGAYPEEYNRNLCSGEDNFKEFRQAQVKAYVKAFPLYNASHLAKDVESYGSQAEDMFQAFAPKIEGEFRVLNHGDAWCNNFMYQYDEAGKLAEVYFVDLQMSRFSSPAQDLLYLILSSTQLELKIAKFDYLIKYYHGKLIESLKLLKYPKAVPSLRSLHQSIFVHGDWILPIVSILLPVVLLDGSDDANMDNLMDGDGAGDKFRNNMFKNPRTIIHQKEILPWAHRRGAFEVTK</sequence>
<feature type="domain" description="CHK kinase-like" evidence="1">
    <location>
        <begin position="137"/>
        <end position="326"/>
    </location>
</feature>
<dbReference type="KEGG" id="der:6553968"/>
<protein>
    <submittedName>
        <fullName evidence="2">GG17201</fullName>
    </submittedName>
</protein>